<accession>A0ABT0C2P2</accession>
<dbReference type="InterPro" id="IPR008711">
    <property type="entry name" value="Recombinase_NinB"/>
</dbReference>
<keyword evidence="2" id="KW-1185">Reference proteome</keyword>
<dbReference type="Proteomes" id="UP001165444">
    <property type="component" value="Unassembled WGS sequence"/>
</dbReference>
<name>A0ABT0C2P2_9BACT</name>
<dbReference type="SUPFAM" id="SSF103370">
    <property type="entry name" value="NinB"/>
    <property type="match status" value="1"/>
</dbReference>
<gene>
    <name evidence="1" type="ORF">MUN53_11790</name>
</gene>
<protein>
    <submittedName>
        <fullName evidence="1">Recombination protein NinB</fullName>
    </submittedName>
</protein>
<dbReference type="Gene3D" id="1.10.3790.10">
    <property type="entry name" value="NinB"/>
    <property type="match status" value="1"/>
</dbReference>
<dbReference type="Pfam" id="PF05772">
    <property type="entry name" value="NinB"/>
    <property type="match status" value="1"/>
</dbReference>
<sequence length="138" mass="16363">MIVNPTNPFDRERADAYYRKLMSGADPFELTKKSRKRTLSQNALFHVWCQVLADHLGYVSLEECKSDVKRNLLGMRERVDHFTGEVVKDDYHTSGMSTKELSDLMDRMKIWAQTEFGCYLPYWKDPGYEEMMEMYKNR</sequence>
<proteinExistence type="predicted"/>
<organism evidence="1 2">
    <name type="scientific">Parabacteroides faecalis</name>
    <dbReference type="NCBI Taxonomy" id="2924040"/>
    <lineage>
        <taxon>Bacteria</taxon>
        <taxon>Pseudomonadati</taxon>
        <taxon>Bacteroidota</taxon>
        <taxon>Bacteroidia</taxon>
        <taxon>Bacteroidales</taxon>
        <taxon>Tannerellaceae</taxon>
        <taxon>Parabacteroides</taxon>
    </lineage>
</organism>
<evidence type="ECO:0000313" key="1">
    <source>
        <dbReference type="EMBL" id="MCJ2381283.1"/>
    </source>
</evidence>
<dbReference type="InterPro" id="IPR036619">
    <property type="entry name" value="NinB_sf"/>
</dbReference>
<comment type="caution">
    <text evidence="1">The sequence shown here is derived from an EMBL/GenBank/DDBJ whole genome shotgun (WGS) entry which is preliminary data.</text>
</comment>
<reference evidence="1 2" key="1">
    <citation type="submission" date="2022-03" db="EMBL/GenBank/DDBJ databases">
        <title>Parabacteroides sp. nov. isolated from swine feces.</title>
        <authorList>
            <person name="Bak J.E."/>
        </authorList>
    </citation>
    <scope>NUCLEOTIDE SEQUENCE [LARGE SCALE GENOMIC DNA]</scope>
    <source>
        <strain evidence="1 2">AGMB00274</strain>
    </source>
</reference>
<evidence type="ECO:0000313" key="2">
    <source>
        <dbReference type="Proteomes" id="UP001165444"/>
    </source>
</evidence>
<dbReference type="RefSeq" id="WP_243325580.1">
    <property type="nucleotide sequence ID" value="NZ_JAKZMM010000030.1"/>
</dbReference>
<dbReference type="EMBL" id="JAKZMM010000030">
    <property type="protein sequence ID" value="MCJ2381283.1"/>
    <property type="molecule type" value="Genomic_DNA"/>
</dbReference>